<evidence type="ECO:0000259" key="5">
    <source>
        <dbReference type="Pfam" id="PF25876"/>
    </source>
</evidence>
<feature type="domain" description="Multidrug resistance protein MdtA-like alpha-helical hairpin" evidence="5">
    <location>
        <begin position="100"/>
        <end position="168"/>
    </location>
</feature>
<dbReference type="PANTHER" id="PTHR30158:SF3">
    <property type="entry name" value="MULTIDRUG EFFLUX PUMP SUBUNIT ACRA-RELATED"/>
    <property type="match status" value="1"/>
</dbReference>
<dbReference type="Gene3D" id="2.40.50.100">
    <property type="match status" value="1"/>
</dbReference>
<evidence type="ECO:0000256" key="2">
    <source>
        <dbReference type="ARBA" id="ARBA00009477"/>
    </source>
</evidence>
<accession>A0A1G8ZW34</accession>
<dbReference type="NCBIfam" id="TIGR01730">
    <property type="entry name" value="RND_mfp"/>
    <property type="match status" value="1"/>
</dbReference>
<dbReference type="InterPro" id="IPR058624">
    <property type="entry name" value="MdtA-like_HH"/>
</dbReference>
<dbReference type="GO" id="GO:0046677">
    <property type="term" value="P:response to antibiotic"/>
    <property type="evidence" value="ECO:0007669"/>
    <property type="project" value="TreeGrafter"/>
</dbReference>
<proteinExistence type="inferred from homology"/>
<dbReference type="PANTHER" id="PTHR30158">
    <property type="entry name" value="ACRA/E-RELATED COMPONENT OF DRUG EFFLUX TRANSPORTER"/>
    <property type="match status" value="1"/>
</dbReference>
<reference evidence="10" key="1">
    <citation type="submission" date="2016-10" db="EMBL/GenBank/DDBJ databases">
        <authorList>
            <person name="Varghese N."/>
            <person name="Submissions S."/>
        </authorList>
    </citation>
    <scope>NUCLEOTIDE SEQUENCE [LARGE SCALE GENOMIC DNA]</scope>
    <source>
        <strain evidence="10">CGMCC 1.10658</strain>
    </source>
</reference>
<evidence type="ECO:0000256" key="1">
    <source>
        <dbReference type="ARBA" id="ARBA00004519"/>
    </source>
</evidence>
<dbReference type="STRING" id="658219.SAMN05216212_1769"/>
<comment type="similarity">
    <text evidence="2">Belongs to the membrane fusion protein (MFP) (TC 8.A.1) family.</text>
</comment>
<dbReference type="Proteomes" id="UP000199305">
    <property type="component" value="Unassembled WGS sequence"/>
</dbReference>
<evidence type="ECO:0000256" key="3">
    <source>
        <dbReference type="SAM" id="Coils"/>
    </source>
</evidence>
<comment type="subcellular location">
    <subcellularLocation>
        <location evidence="1">Cell inner membrane</location>
        <topology evidence="1">Lipid-anchor</topology>
    </subcellularLocation>
</comment>
<feature type="signal peptide" evidence="4">
    <location>
        <begin position="1"/>
        <end position="21"/>
    </location>
</feature>
<evidence type="ECO:0000259" key="7">
    <source>
        <dbReference type="Pfam" id="PF25944"/>
    </source>
</evidence>
<gene>
    <name evidence="9" type="ORF">SAMN05216212_1769</name>
</gene>
<dbReference type="EMBL" id="FNFH01000003">
    <property type="protein sequence ID" value="SDK19263.1"/>
    <property type="molecule type" value="Genomic_DNA"/>
</dbReference>
<dbReference type="AlphaFoldDB" id="A0A1G8ZW34"/>
<dbReference type="InterPro" id="IPR058626">
    <property type="entry name" value="MdtA-like_b-barrel"/>
</dbReference>
<dbReference type="Pfam" id="PF25944">
    <property type="entry name" value="Beta-barrel_RND"/>
    <property type="match status" value="1"/>
</dbReference>
<dbReference type="Gene3D" id="2.40.30.170">
    <property type="match status" value="1"/>
</dbReference>
<dbReference type="InterPro" id="IPR058627">
    <property type="entry name" value="MdtA-like_C"/>
</dbReference>
<keyword evidence="3" id="KW-0175">Coiled coil</keyword>
<dbReference type="Pfam" id="PF25917">
    <property type="entry name" value="BSH_RND"/>
    <property type="match status" value="1"/>
</dbReference>
<name>A0A1G8ZW34_9GAMM</name>
<sequence>MRKRNLLACMLAGLSLLSACSQEQGGRPQMAPEVAVVTLEPESVTLTRELPGRTSPFKVAEVRPQVNGLVEQQLFREGGMVEADQPLYQLDDATYRADHESARAGLQSARAELEVARLRAERVANLVKTGAVSKQENDSARADLKKAEAAVASARAAVRRSRIPVDYARISAPIAGRIGKSSVTQGALVTANQATALVTIQQLDPIYVDLNQSTSELLSLRRALEAGQVEDTTDLPVTILLEDGSTFEHKGKLEFAEATVDPTTGSVLLRVVVPNPDHMLLPGMYVRAVVGRGLRDNAILVPQQGVTRDPKGNTNAMVVNSDNKVEVRPLTVSQTIGSHWLVEDGLQAGDRVIVEGLQKVRPGVQVTTVSAETEQPARAVEAATEADS</sequence>
<feature type="chain" id="PRO_5011644087" evidence="4">
    <location>
        <begin position="22"/>
        <end position="388"/>
    </location>
</feature>
<dbReference type="SUPFAM" id="SSF111369">
    <property type="entry name" value="HlyD-like secretion proteins"/>
    <property type="match status" value="1"/>
</dbReference>
<feature type="domain" description="Multidrug resistance protein MdtA-like beta-barrel" evidence="7">
    <location>
        <begin position="205"/>
        <end position="290"/>
    </location>
</feature>
<dbReference type="InterPro" id="IPR006143">
    <property type="entry name" value="RND_pump_MFP"/>
</dbReference>
<dbReference type="Gene3D" id="1.10.287.470">
    <property type="entry name" value="Helix hairpin bin"/>
    <property type="match status" value="1"/>
</dbReference>
<dbReference type="InterPro" id="IPR058625">
    <property type="entry name" value="MdtA-like_BSH"/>
</dbReference>
<organism evidence="9 10">
    <name type="scientific">Microbulbifer yueqingensis</name>
    <dbReference type="NCBI Taxonomy" id="658219"/>
    <lineage>
        <taxon>Bacteria</taxon>
        <taxon>Pseudomonadati</taxon>
        <taxon>Pseudomonadota</taxon>
        <taxon>Gammaproteobacteria</taxon>
        <taxon>Cellvibrionales</taxon>
        <taxon>Microbulbiferaceae</taxon>
        <taxon>Microbulbifer</taxon>
    </lineage>
</organism>
<keyword evidence="4" id="KW-0732">Signal</keyword>
<evidence type="ECO:0000259" key="6">
    <source>
        <dbReference type="Pfam" id="PF25917"/>
    </source>
</evidence>
<dbReference type="OrthoDB" id="9800613at2"/>
<dbReference type="RefSeq" id="WP_091512116.1">
    <property type="nucleotide sequence ID" value="NZ_FNFH01000003.1"/>
</dbReference>
<evidence type="ECO:0000313" key="10">
    <source>
        <dbReference type="Proteomes" id="UP000199305"/>
    </source>
</evidence>
<dbReference type="FunFam" id="2.40.420.20:FF:000001">
    <property type="entry name" value="Efflux RND transporter periplasmic adaptor subunit"/>
    <property type="match status" value="1"/>
</dbReference>
<dbReference type="PROSITE" id="PS51257">
    <property type="entry name" value="PROKAR_LIPOPROTEIN"/>
    <property type="match status" value="1"/>
</dbReference>
<dbReference type="Pfam" id="PF25876">
    <property type="entry name" value="HH_MFP_RND"/>
    <property type="match status" value="1"/>
</dbReference>
<dbReference type="GO" id="GO:0022857">
    <property type="term" value="F:transmembrane transporter activity"/>
    <property type="evidence" value="ECO:0007669"/>
    <property type="project" value="InterPro"/>
</dbReference>
<dbReference type="Pfam" id="PF25967">
    <property type="entry name" value="RND-MFP_C"/>
    <property type="match status" value="1"/>
</dbReference>
<keyword evidence="10" id="KW-1185">Reference proteome</keyword>
<evidence type="ECO:0000313" key="9">
    <source>
        <dbReference type="EMBL" id="SDK19263.1"/>
    </source>
</evidence>
<dbReference type="GO" id="GO:0005886">
    <property type="term" value="C:plasma membrane"/>
    <property type="evidence" value="ECO:0007669"/>
    <property type="project" value="UniProtKB-SubCell"/>
</dbReference>
<evidence type="ECO:0000256" key="4">
    <source>
        <dbReference type="SAM" id="SignalP"/>
    </source>
</evidence>
<protein>
    <submittedName>
        <fullName evidence="9">Membrane fusion protein, multidrug efflux system</fullName>
    </submittedName>
</protein>
<dbReference type="Gene3D" id="2.40.420.20">
    <property type="match status" value="1"/>
</dbReference>
<evidence type="ECO:0000259" key="8">
    <source>
        <dbReference type="Pfam" id="PF25967"/>
    </source>
</evidence>
<feature type="domain" description="Multidrug resistance protein MdtA-like C-terminal permuted SH3" evidence="8">
    <location>
        <begin position="297"/>
        <end position="359"/>
    </location>
</feature>
<feature type="coiled-coil region" evidence="3">
    <location>
        <begin position="106"/>
        <end position="157"/>
    </location>
</feature>
<feature type="domain" description="Multidrug resistance protein MdtA-like barrel-sandwich hybrid" evidence="6">
    <location>
        <begin position="59"/>
        <end position="201"/>
    </location>
</feature>